<evidence type="ECO:0000256" key="2">
    <source>
        <dbReference type="ARBA" id="ARBA00010631"/>
    </source>
</evidence>
<protein>
    <recommendedName>
        <fullName evidence="7">Nuclear envelope membrane protein</fullName>
    </recommendedName>
    <alternativeName>
        <fullName evidence="6">Nuclear rim protein</fullName>
    </alternativeName>
</protein>
<evidence type="ECO:0000256" key="1">
    <source>
        <dbReference type="ARBA" id="ARBA00004141"/>
    </source>
</evidence>
<sequence>MKRSSVILMLFLGINLGLGLITCSVLHKFFKPTIHSDQVGILIPTIIFSNVRFAFLWDLAIILMFFLYQTVLYTRVKTFLISKASFQFVGVVIGCMNLIPFLMISSFWIHLDFNVIWTITNFQLLMKVISSIGWLLTIAQLFLYSLLHVFGGNTLHNNTDPMKNSLLQVLSLLDEGRTPNFLGPIFILFATPIMTADRLLLALSTILWLTLFVNPQTQHITSASHVVRSSISFLWTTANPYNLYTKVLKNNNY</sequence>
<proteinExistence type="inferred from homology"/>
<accession>A0AAV7Y681</accession>
<gene>
    <name evidence="9" type="ORF">M0812_29757</name>
</gene>
<dbReference type="Proteomes" id="UP001146793">
    <property type="component" value="Unassembled WGS sequence"/>
</dbReference>
<dbReference type="GO" id="GO:0031965">
    <property type="term" value="C:nuclear membrane"/>
    <property type="evidence" value="ECO:0007669"/>
    <property type="project" value="TreeGrafter"/>
</dbReference>
<dbReference type="InterPro" id="IPR033580">
    <property type="entry name" value="Nurim-like"/>
</dbReference>
<evidence type="ECO:0000256" key="7">
    <source>
        <dbReference type="ARBA" id="ARBA00032957"/>
    </source>
</evidence>
<evidence type="ECO:0000256" key="8">
    <source>
        <dbReference type="SAM" id="Phobius"/>
    </source>
</evidence>
<feature type="transmembrane region" description="Helical" evidence="8">
    <location>
        <begin position="6"/>
        <end position="27"/>
    </location>
</feature>
<feature type="transmembrane region" description="Helical" evidence="8">
    <location>
        <begin position="132"/>
        <end position="151"/>
    </location>
</feature>
<evidence type="ECO:0000256" key="6">
    <source>
        <dbReference type="ARBA" id="ARBA00031700"/>
    </source>
</evidence>
<feature type="transmembrane region" description="Helical" evidence="8">
    <location>
        <begin position="88"/>
        <end position="111"/>
    </location>
</feature>
<reference evidence="9" key="1">
    <citation type="submission" date="2022-08" db="EMBL/GenBank/DDBJ databases">
        <title>Novel sulphate-reducing endosymbionts in the free-living metamonad Anaeramoeba.</title>
        <authorList>
            <person name="Jerlstrom-Hultqvist J."/>
            <person name="Cepicka I."/>
            <person name="Gallot-Lavallee L."/>
            <person name="Salas-Leiva D."/>
            <person name="Curtis B.A."/>
            <person name="Zahonova K."/>
            <person name="Pipaliya S."/>
            <person name="Dacks J."/>
            <person name="Roger A.J."/>
        </authorList>
    </citation>
    <scope>NUCLEOTIDE SEQUENCE</scope>
    <source>
        <strain evidence="9">Busselton2</strain>
    </source>
</reference>
<comment type="subcellular location">
    <subcellularLocation>
        <location evidence="1">Membrane</location>
        <topology evidence="1">Multi-pass membrane protein</topology>
    </subcellularLocation>
</comment>
<dbReference type="EMBL" id="JANTQA010000075">
    <property type="protein sequence ID" value="KAJ3424125.1"/>
    <property type="molecule type" value="Genomic_DNA"/>
</dbReference>
<keyword evidence="3 8" id="KW-0812">Transmembrane</keyword>
<evidence type="ECO:0000313" key="9">
    <source>
        <dbReference type="EMBL" id="KAJ3424125.1"/>
    </source>
</evidence>
<dbReference type="PANTHER" id="PTHR31040">
    <property type="entry name" value="NURIM"/>
    <property type="match status" value="1"/>
</dbReference>
<dbReference type="AlphaFoldDB" id="A0AAV7Y681"/>
<feature type="transmembrane region" description="Helical" evidence="8">
    <location>
        <begin position="39"/>
        <end position="68"/>
    </location>
</feature>
<organism evidence="9 10">
    <name type="scientific">Anaeramoeba flamelloides</name>
    <dbReference type="NCBI Taxonomy" id="1746091"/>
    <lineage>
        <taxon>Eukaryota</taxon>
        <taxon>Metamonada</taxon>
        <taxon>Anaeramoebidae</taxon>
        <taxon>Anaeramoeba</taxon>
    </lineage>
</organism>
<comment type="similarity">
    <text evidence="2">Belongs to the nurim family.</text>
</comment>
<evidence type="ECO:0000313" key="10">
    <source>
        <dbReference type="Proteomes" id="UP001146793"/>
    </source>
</evidence>
<evidence type="ECO:0000256" key="4">
    <source>
        <dbReference type="ARBA" id="ARBA00022989"/>
    </source>
</evidence>
<evidence type="ECO:0000256" key="3">
    <source>
        <dbReference type="ARBA" id="ARBA00022692"/>
    </source>
</evidence>
<dbReference type="PANTHER" id="PTHR31040:SF1">
    <property type="entry name" value="NURIM"/>
    <property type="match status" value="1"/>
</dbReference>
<name>A0AAV7Y681_9EUKA</name>
<comment type="caution">
    <text evidence="9">The sequence shown here is derived from an EMBL/GenBank/DDBJ whole genome shotgun (WGS) entry which is preliminary data.</text>
</comment>
<evidence type="ECO:0000256" key="5">
    <source>
        <dbReference type="ARBA" id="ARBA00023136"/>
    </source>
</evidence>
<keyword evidence="4 8" id="KW-1133">Transmembrane helix</keyword>
<keyword evidence="5 8" id="KW-0472">Membrane</keyword>